<dbReference type="Pfam" id="PF07690">
    <property type="entry name" value="MFS_1"/>
    <property type="match status" value="1"/>
</dbReference>
<keyword evidence="3 6" id="KW-0812">Transmembrane</keyword>
<comment type="caution">
    <text evidence="7">The sequence shown here is derived from an EMBL/GenBank/DDBJ whole genome shotgun (WGS) entry which is preliminary data.</text>
</comment>
<sequence>MPLLVNLLKTKKGVILLKNKSFSLLATGQSLANAGDVFYILALISVVYHITESMFYVSLVPLTNMISGTISGILAPLIIDKYKLKRILVYSQFCKTLILLMITLFNLYLISNQTIYIIYILVFFISFLDGWASPASSALLPILVPTDKLTKANSLLSSLNQFIQLAGWAIGGILAAFLHSVGLFWLTLWLYVLSTIMLALIDDSMEMKDPTQKNKNKILIMIEGWRIIVKNKTLLTVHLLIFCESIANTVWISAILYPYIQQRLKVGTEWWGYINTSLLLGFLIAGIYGLRYSDFVYNKLRSIIILGSFIVFVTTFLFGLNTVPWVSLILIGLYGSFQEIKNISIHTLIQGIVSDRLLAKVYAAESAIIMLTFGISTVLMGVLGDKYNIIVVYLVSSLFLCISFIIVFVFKDSLVVRLTNDQATSHAQQNTAQQQNQ</sequence>
<evidence type="ECO:0000313" key="7">
    <source>
        <dbReference type="EMBL" id="TDK54749.1"/>
    </source>
</evidence>
<evidence type="ECO:0000256" key="6">
    <source>
        <dbReference type="SAM" id="Phobius"/>
    </source>
</evidence>
<dbReference type="SUPFAM" id="SSF103473">
    <property type="entry name" value="MFS general substrate transporter"/>
    <property type="match status" value="1"/>
</dbReference>
<accession>A0A4R5VJS0</accession>
<feature type="transmembrane region" description="Helical" evidence="6">
    <location>
        <begin position="389"/>
        <end position="410"/>
    </location>
</feature>
<comment type="subcellular location">
    <subcellularLocation>
        <location evidence="1">Cell membrane</location>
        <topology evidence="1">Multi-pass membrane protein</topology>
    </subcellularLocation>
</comment>
<feature type="transmembrane region" description="Helical" evidence="6">
    <location>
        <begin position="270"/>
        <end position="290"/>
    </location>
</feature>
<proteinExistence type="predicted"/>
<dbReference type="Proteomes" id="UP000295132">
    <property type="component" value="Unassembled WGS sequence"/>
</dbReference>
<name>A0A4R5VJS0_9BACI</name>
<dbReference type="GO" id="GO:0005886">
    <property type="term" value="C:plasma membrane"/>
    <property type="evidence" value="ECO:0007669"/>
    <property type="project" value="UniProtKB-SubCell"/>
</dbReference>
<dbReference type="CDD" id="cd06173">
    <property type="entry name" value="MFS_MefA_like"/>
    <property type="match status" value="1"/>
</dbReference>
<organism evidence="7 8">
    <name type="scientific">Bacillus salipaludis</name>
    <dbReference type="NCBI Taxonomy" id="2547811"/>
    <lineage>
        <taxon>Bacteria</taxon>
        <taxon>Bacillati</taxon>
        <taxon>Bacillota</taxon>
        <taxon>Bacilli</taxon>
        <taxon>Bacillales</taxon>
        <taxon>Bacillaceae</taxon>
        <taxon>Bacillus</taxon>
    </lineage>
</organism>
<feature type="transmembrane region" description="Helical" evidence="6">
    <location>
        <begin position="87"/>
        <end position="110"/>
    </location>
</feature>
<keyword evidence="2" id="KW-1003">Cell membrane</keyword>
<evidence type="ECO:0000256" key="1">
    <source>
        <dbReference type="ARBA" id="ARBA00004651"/>
    </source>
</evidence>
<feature type="transmembrane region" description="Helical" evidence="6">
    <location>
        <begin position="54"/>
        <end position="75"/>
    </location>
</feature>
<evidence type="ECO:0000256" key="3">
    <source>
        <dbReference type="ARBA" id="ARBA00022692"/>
    </source>
</evidence>
<feature type="transmembrane region" description="Helical" evidence="6">
    <location>
        <begin position="116"/>
        <end position="143"/>
    </location>
</feature>
<evidence type="ECO:0000256" key="2">
    <source>
        <dbReference type="ARBA" id="ARBA00022475"/>
    </source>
</evidence>
<feature type="transmembrane region" description="Helical" evidence="6">
    <location>
        <begin position="302"/>
        <end position="320"/>
    </location>
</feature>
<dbReference type="AlphaFoldDB" id="A0A4R5VJS0"/>
<dbReference type="PANTHER" id="PTHR23513">
    <property type="entry name" value="INTEGRAL MEMBRANE EFFLUX PROTEIN-RELATED"/>
    <property type="match status" value="1"/>
</dbReference>
<reference evidence="7 8" key="1">
    <citation type="submission" date="2019-03" db="EMBL/GenBank/DDBJ databases">
        <title>Bacillus niacini sp. nov. a Nicotinate-Metabolizing Mesophile Isolated from Soil.</title>
        <authorList>
            <person name="Zhang G."/>
        </authorList>
    </citation>
    <scope>NUCLEOTIDE SEQUENCE [LARGE SCALE GENOMIC DNA]</scope>
    <source>
        <strain evidence="7 8">WN066</strain>
    </source>
</reference>
<evidence type="ECO:0000256" key="5">
    <source>
        <dbReference type="ARBA" id="ARBA00023136"/>
    </source>
</evidence>
<evidence type="ECO:0000313" key="8">
    <source>
        <dbReference type="Proteomes" id="UP000295132"/>
    </source>
</evidence>
<dbReference type="PANTHER" id="PTHR23513:SF19">
    <property type="entry name" value="MAJOR FACILITATOR SUPERFAMILY (MFS) PROFILE DOMAIN-CONTAINING PROTEIN"/>
    <property type="match status" value="1"/>
</dbReference>
<evidence type="ECO:0000256" key="4">
    <source>
        <dbReference type="ARBA" id="ARBA00022989"/>
    </source>
</evidence>
<dbReference type="InterPro" id="IPR036259">
    <property type="entry name" value="MFS_trans_sf"/>
</dbReference>
<feature type="transmembrane region" description="Helical" evidence="6">
    <location>
        <begin position="234"/>
        <end position="258"/>
    </location>
</feature>
<dbReference type="GO" id="GO:0022857">
    <property type="term" value="F:transmembrane transporter activity"/>
    <property type="evidence" value="ECO:0007669"/>
    <property type="project" value="InterPro"/>
</dbReference>
<keyword evidence="5 6" id="KW-0472">Membrane</keyword>
<dbReference type="InterPro" id="IPR011701">
    <property type="entry name" value="MFS"/>
</dbReference>
<feature type="transmembrane region" description="Helical" evidence="6">
    <location>
        <begin position="361"/>
        <end position="383"/>
    </location>
</feature>
<keyword evidence="4 6" id="KW-1133">Transmembrane helix</keyword>
<dbReference type="EMBL" id="SMYO01000038">
    <property type="protein sequence ID" value="TDK54749.1"/>
    <property type="molecule type" value="Genomic_DNA"/>
</dbReference>
<dbReference type="Gene3D" id="1.20.1250.20">
    <property type="entry name" value="MFS general substrate transporter like domains"/>
    <property type="match status" value="1"/>
</dbReference>
<feature type="transmembrane region" description="Helical" evidence="6">
    <location>
        <begin position="21"/>
        <end position="48"/>
    </location>
</feature>
<protein>
    <submittedName>
        <fullName evidence="7">MFS transporter</fullName>
    </submittedName>
</protein>
<gene>
    <name evidence="7" type="ORF">E2K98_28825</name>
</gene>